<name>A0AA95KD15_9GAMM</name>
<proteinExistence type="predicted"/>
<evidence type="ECO:0000313" key="1">
    <source>
        <dbReference type="EMBL" id="WGM00924.1"/>
    </source>
</evidence>
<dbReference type="Proteomes" id="UP001177595">
    <property type="component" value="Chromosome"/>
</dbReference>
<dbReference type="EMBL" id="CP123504">
    <property type="protein sequence ID" value="WGM00924.1"/>
    <property type="molecule type" value="Genomic_DNA"/>
</dbReference>
<accession>A0AA95KD15</accession>
<protein>
    <submittedName>
        <fullName evidence="1">Uncharacterized protein</fullName>
    </submittedName>
</protein>
<reference evidence="1" key="1">
    <citation type="submission" date="2023-04" db="EMBL/GenBank/DDBJ databases">
        <title>Genome dynamics across the evolutionary transition to endosymbiosis.</title>
        <authorList>
            <person name="Siozios S."/>
            <person name="Nadal-Jimenez P."/>
            <person name="Azagi T."/>
            <person name="Sprong H."/>
            <person name="Frost C.L."/>
            <person name="Parratt S.R."/>
            <person name="Taylor G."/>
            <person name="Brettell L."/>
            <person name="Lew K.C."/>
            <person name="Croft L."/>
            <person name="King K.C."/>
            <person name="Brockhurst M.A."/>
            <person name="Hypsa V."/>
            <person name="Novakova E."/>
            <person name="Darby A.C."/>
            <person name="Hurst G.D.D."/>
        </authorList>
    </citation>
    <scope>NUCLEOTIDE SEQUENCE</scope>
    <source>
        <strain evidence="1">APv</strain>
    </source>
</reference>
<sequence>MITELSAVMVALKETISLAKTISEAKTDADVKASTFELERKLFNLQSDCFGLGEVIQSQKEQIAHLKAKIAEFENFAREAESYILNQLESGTFVYSKKQIVNETEVSVHLCPNCFTKKIISILQPCGIEKRYFQSYCPHCNNKYLMKKTKPIDPQVVSSLLP</sequence>
<evidence type="ECO:0000313" key="2">
    <source>
        <dbReference type="Proteomes" id="UP001177595"/>
    </source>
</evidence>
<dbReference type="RefSeq" id="WP_280624464.1">
    <property type="nucleotide sequence ID" value="NZ_CP123504.1"/>
</dbReference>
<dbReference type="AlphaFoldDB" id="A0AA95KD15"/>
<organism evidence="1 2">
    <name type="scientific">Arsenophonus nasoniae</name>
    <name type="common">son-killer infecting Nasonia vitripennis</name>
    <dbReference type="NCBI Taxonomy" id="638"/>
    <lineage>
        <taxon>Bacteria</taxon>
        <taxon>Pseudomonadati</taxon>
        <taxon>Pseudomonadota</taxon>
        <taxon>Gammaproteobacteria</taxon>
        <taxon>Enterobacterales</taxon>
        <taxon>Morganellaceae</taxon>
        <taxon>Arsenophonus</taxon>
    </lineage>
</organism>
<gene>
    <name evidence="1" type="ORF">QE210_13870</name>
</gene>